<name>A0AA40FP20_9HYME</name>
<sequence>MHRLETRAIPAPVRVIRGETIRGVAAEREHRRGKGAGSSRVVPFAIINVIAARQHEGVGVAAAEEASCVSAPRQQILEGEFPWDDTSDVGDGGEAEPMSRKKRGSRASPVAAAAAAAAGCI</sequence>
<proteinExistence type="predicted"/>
<evidence type="ECO:0000313" key="2">
    <source>
        <dbReference type="EMBL" id="KAK1122703.1"/>
    </source>
</evidence>
<protein>
    <submittedName>
        <fullName evidence="2">Uncharacterized protein</fullName>
    </submittedName>
</protein>
<dbReference type="EMBL" id="JAHYIQ010000022">
    <property type="protein sequence ID" value="KAK1122703.1"/>
    <property type="molecule type" value="Genomic_DNA"/>
</dbReference>
<keyword evidence="3" id="KW-1185">Reference proteome</keyword>
<evidence type="ECO:0000256" key="1">
    <source>
        <dbReference type="SAM" id="MobiDB-lite"/>
    </source>
</evidence>
<accession>A0AA40FP20</accession>
<feature type="compositionally biased region" description="Acidic residues" evidence="1">
    <location>
        <begin position="81"/>
        <end position="94"/>
    </location>
</feature>
<dbReference type="Proteomes" id="UP001177670">
    <property type="component" value="Unassembled WGS sequence"/>
</dbReference>
<comment type="caution">
    <text evidence="2">The sequence shown here is derived from an EMBL/GenBank/DDBJ whole genome shotgun (WGS) entry which is preliminary data.</text>
</comment>
<evidence type="ECO:0000313" key="3">
    <source>
        <dbReference type="Proteomes" id="UP001177670"/>
    </source>
</evidence>
<organism evidence="2 3">
    <name type="scientific">Melipona bicolor</name>
    <dbReference type="NCBI Taxonomy" id="60889"/>
    <lineage>
        <taxon>Eukaryota</taxon>
        <taxon>Metazoa</taxon>
        <taxon>Ecdysozoa</taxon>
        <taxon>Arthropoda</taxon>
        <taxon>Hexapoda</taxon>
        <taxon>Insecta</taxon>
        <taxon>Pterygota</taxon>
        <taxon>Neoptera</taxon>
        <taxon>Endopterygota</taxon>
        <taxon>Hymenoptera</taxon>
        <taxon>Apocrita</taxon>
        <taxon>Aculeata</taxon>
        <taxon>Apoidea</taxon>
        <taxon>Anthophila</taxon>
        <taxon>Apidae</taxon>
        <taxon>Melipona</taxon>
    </lineage>
</organism>
<gene>
    <name evidence="2" type="ORF">K0M31_009147</name>
</gene>
<feature type="region of interest" description="Disordered" evidence="1">
    <location>
        <begin position="77"/>
        <end position="109"/>
    </location>
</feature>
<reference evidence="2" key="1">
    <citation type="submission" date="2021-10" db="EMBL/GenBank/DDBJ databases">
        <title>Melipona bicolor Genome sequencing and assembly.</title>
        <authorList>
            <person name="Araujo N.S."/>
            <person name="Arias M.C."/>
        </authorList>
    </citation>
    <scope>NUCLEOTIDE SEQUENCE</scope>
    <source>
        <strain evidence="2">USP_2M_L1-L4_2017</strain>
        <tissue evidence="2">Whole body</tissue>
    </source>
</reference>
<dbReference type="AlphaFoldDB" id="A0AA40FP20"/>